<keyword evidence="2" id="KW-1185">Reference proteome</keyword>
<comment type="caution">
    <text evidence="1">The sequence shown here is derived from an EMBL/GenBank/DDBJ whole genome shotgun (WGS) entry which is preliminary data.</text>
</comment>
<proteinExistence type="predicted"/>
<name>A0ABN8JCG0_9HYPH</name>
<accession>A0ABN8JCG0</accession>
<gene>
    <name evidence="1" type="ORF">MES4922_130155</name>
</gene>
<protein>
    <submittedName>
        <fullName evidence="1">Uncharacterized protein</fullName>
    </submittedName>
</protein>
<evidence type="ECO:0000313" key="1">
    <source>
        <dbReference type="EMBL" id="CAH2395777.1"/>
    </source>
</evidence>
<reference evidence="1" key="1">
    <citation type="submission" date="2022-03" db="EMBL/GenBank/DDBJ databases">
        <authorList>
            <person name="Brunel B."/>
        </authorList>
    </citation>
    <scope>NUCLEOTIDE SEQUENCE</scope>
    <source>
        <strain evidence="1">STM4922sample</strain>
    </source>
</reference>
<dbReference type="EMBL" id="CAKXZS010000005">
    <property type="protein sequence ID" value="CAH2395777.1"/>
    <property type="molecule type" value="Genomic_DNA"/>
</dbReference>
<organism evidence="1 2">
    <name type="scientific">Mesorhizobium ventifaucium</name>
    <dbReference type="NCBI Taxonomy" id="666020"/>
    <lineage>
        <taxon>Bacteria</taxon>
        <taxon>Pseudomonadati</taxon>
        <taxon>Pseudomonadota</taxon>
        <taxon>Alphaproteobacteria</taxon>
        <taxon>Hyphomicrobiales</taxon>
        <taxon>Phyllobacteriaceae</taxon>
        <taxon>Mesorhizobium</taxon>
    </lineage>
</organism>
<dbReference type="Proteomes" id="UP001152604">
    <property type="component" value="Unassembled WGS sequence"/>
</dbReference>
<evidence type="ECO:0000313" key="2">
    <source>
        <dbReference type="Proteomes" id="UP001152604"/>
    </source>
</evidence>
<sequence length="104" mass="12280">MLQDDRMLDAALRQLSRFGYDLDRMEFVPTEDAELLGQVRQDYDRLTDEVTHVVDLVRAVHTDEARRRKWPRSSHWPTDLSVRSKRVFPDGGWRVCATGHRRKS</sequence>